<evidence type="ECO:0000256" key="1">
    <source>
        <dbReference type="ARBA" id="ARBA00001913"/>
    </source>
</evidence>
<protein>
    <recommendedName>
        <fullName evidence="14">alpha-1,2-Mannosidase</fullName>
        <ecNumber evidence="14">3.2.1.-</ecNumber>
    </recommendedName>
</protein>
<reference evidence="16" key="1">
    <citation type="journal article" date="2017" name="Nat. Ecol. Evol.">
        <title>Genome expansion and lineage-specific genetic innovations in the forest pathogenic fungi Armillaria.</title>
        <authorList>
            <person name="Sipos G."/>
            <person name="Prasanna A.N."/>
            <person name="Walter M.C."/>
            <person name="O'Connor E."/>
            <person name="Balint B."/>
            <person name="Krizsan K."/>
            <person name="Kiss B."/>
            <person name="Hess J."/>
            <person name="Varga T."/>
            <person name="Slot J."/>
            <person name="Riley R."/>
            <person name="Boka B."/>
            <person name="Rigling D."/>
            <person name="Barry K."/>
            <person name="Lee J."/>
            <person name="Mihaltcheva S."/>
            <person name="LaButti K."/>
            <person name="Lipzen A."/>
            <person name="Waldron R."/>
            <person name="Moloney N.M."/>
            <person name="Sperisen C."/>
            <person name="Kredics L."/>
            <person name="Vagvoelgyi C."/>
            <person name="Patrignani A."/>
            <person name="Fitzpatrick D."/>
            <person name="Nagy I."/>
            <person name="Doyle S."/>
            <person name="Anderson J.B."/>
            <person name="Grigoriev I.V."/>
            <person name="Gueldener U."/>
            <person name="Muensterkoetter M."/>
            <person name="Nagy L.G."/>
        </authorList>
    </citation>
    <scope>NUCLEOTIDE SEQUENCE [LARGE SCALE GENOMIC DNA]</scope>
    <source>
        <strain evidence="16">28-4</strain>
    </source>
</reference>
<evidence type="ECO:0000256" key="14">
    <source>
        <dbReference type="RuleBase" id="RU361193"/>
    </source>
</evidence>
<accession>A0A2H3C6M5</accession>
<feature type="binding site" evidence="12">
    <location>
        <position position="499"/>
    </location>
    <ligand>
        <name>Ca(2+)</name>
        <dbReference type="ChEBI" id="CHEBI:29108"/>
    </ligand>
</feature>
<evidence type="ECO:0000256" key="3">
    <source>
        <dbReference type="ARBA" id="ARBA00007658"/>
    </source>
</evidence>
<comment type="similarity">
    <text evidence="3 14">Belongs to the glycosyl hydrolase 47 family.</text>
</comment>
<dbReference type="InterPro" id="IPR036026">
    <property type="entry name" value="Seven-hairpin_glycosidases"/>
</dbReference>
<keyword evidence="7" id="KW-0325">Glycoprotein</keyword>
<dbReference type="EMBL" id="KZ293422">
    <property type="protein sequence ID" value="PBK72457.1"/>
    <property type="molecule type" value="Genomic_DNA"/>
</dbReference>
<dbReference type="GO" id="GO:0005783">
    <property type="term" value="C:endoplasmic reticulum"/>
    <property type="evidence" value="ECO:0007669"/>
    <property type="project" value="TreeGrafter"/>
</dbReference>
<dbReference type="GO" id="GO:0004571">
    <property type="term" value="F:mannosyl-oligosaccharide 1,2-alpha-mannosidase activity"/>
    <property type="evidence" value="ECO:0007669"/>
    <property type="project" value="UniProtKB-EC"/>
</dbReference>
<keyword evidence="4" id="KW-0732">Signal</keyword>
<dbReference type="InterPro" id="IPR050749">
    <property type="entry name" value="Glycosyl_Hydrolase_47"/>
</dbReference>
<dbReference type="SUPFAM" id="SSF48225">
    <property type="entry name" value="Seven-hairpin glycosidases"/>
    <property type="match status" value="1"/>
</dbReference>
<dbReference type="GO" id="GO:0005509">
    <property type="term" value="F:calcium ion binding"/>
    <property type="evidence" value="ECO:0007669"/>
    <property type="project" value="InterPro"/>
</dbReference>
<evidence type="ECO:0000256" key="8">
    <source>
        <dbReference type="ARBA" id="ARBA00023295"/>
    </source>
</evidence>
<feature type="disulfide bond" evidence="13">
    <location>
        <begin position="331"/>
        <end position="360"/>
    </location>
</feature>
<dbReference type="InterPro" id="IPR012341">
    <property type="entry name" value="6hp_glycosidase-like_sf"/>
</dbReference>
<feature type="active site" description="Proton donor" evidence="11">
    <location>
        <position position="374"/>
    </location>
</feature>
<feature type="active site" description="Proton donor" evidence="11">
    <location>
        <position position="136"/>
    </location>
</feature>
<comment type="catalytic activity">
    <reaction evidence="10">
        <text>N(4)-(alpha-D-Man-(1-&gt;2)-alpha-D-Man-(1-&gt;2)-alpha-D-Man-(1-&gt;3)-[alpha-D-Man-(1-&gt;2)-alpha-D-Man-(1-&gt;3)-[alpha-D-Man-(1-&gt;2)-alpha-D-Man-(1-&gt;6)]-alpha-D-Man-(1-&gt;6)]-beta-D-Man-(1-&gt;4)-beta-D-GlcNAc-(1-&gt;4)-beta-D-GlcNAc)-L-asparaginyl-[protein] (N-glucan mannose isomer 9A1,2,3B1,2,3) + 4 H2O = N(4)-(alpha-D-Man-(1-&gt;3)-[alpha-D-Man-(1-&gt;3)-[alpha-D-Man-(1-&gt;6)]-alpha-D-Man-(1-&gt;6)]-beta-D-Man-(1-&gt;4)-beta-D-GlcNAc-(1-&gt;4)-beta-D-GlcNAc)-L-asparaginyl-[protein] (N-glucan mannose isomer 5A1,2) + 4 beta-D-mannose</text>
        <dbReference type="Rhea" id="RHEA:56008"/>
        <dbReference type="Rhea" id="RHEA-COMP:14356"/>
        <dbReference type="Rhea" id="RHEA-COMP:14367"/>
        <dbReference type="ChEBI" id="CHEBI:15377"/>
        <dbReference type="ChEBI" id="CHEBI:28563"/>
        <dbReference type="ChEBI" id="CHEBI:59087"/>
        <dbReference type="ChEBI" id="CHEBI:139493"/>
        <dbReference type="EC" id="3.2.1.113"/>
    </reaction>
</comment>
<comment type="pathway">
    <text evidence="2">Protein modification; protein glycosylation.</text>
</comment>
<evidence type="ECO:0000313" key="16">
    <source>
        <dbReference type="Proteomes" id="UP000218334"/>
    </source>
</evidence>
<dbReference type="PANTHER" id="PTHR11742:SF101">
    <property type="entry name" value="MANNOSYL-OLIGOSACCHARIDE ALPHA-1,2-MANNOSIDASE 1B"/>
    <property type="match status" value="1"/>
</dbReference>
<organism evidence="15 16">
    <name type="scientific">Armillaria solidipes</name>
    <dbReference type="NCBI Taxonomy" id="1076256"/>
    <lineage>
        <taxon>Eukaryota</taxon>
        <taxon>Fungi</taxon>
        <taxon>Dikarya</taxon>
        <taxon>Basidiomycota</taxon>
        <taxon>Agaricomycotina</taxon>
        <taxon>Agaricomycetes</taxon>
        <taxon>Agaricomycetidae</taxon>
        <taxon>Agaricales</taxon>
        <taxon>Marasmiineae</taxon>
        <taxon>Physalacriaceae</taxon>
        <taxon>Armillaria</taxon>
    </lineage>
</organism>
<dbReference type="STRING" id="1076256.A0A2H3C6M5"/>
<evidence type="ECO:0000256" key="12">
    <source>
        <dbReference type="PIRSR" id="PIRSR601382-2"/>
    </source>
</evidence>
<dbReference type="Proteomes" id="UP000218334">
    <property type="component" value="Unassembled WGS sequence"/>
</dbReference>
<keyword evidence="12" id="KW-0106">Calcium</keyword>
<comment type="catalytic activity">
    <reaction evidence="9">
        <text>N(4)-(alpha-D-Man-(1-&gt;2)-alpha-D-Man-(1-&gt;2)-alpha-D-Man-(1-&gt;3)-[alpha-D-Man-(1-&gt;3)-[alpha-D-Man-(1-&gt;2)-alpha-D-Man-(1-&gt;6)]-alpha-D-Man-(1-&gt;6)]-beta-D-Man-(1-&gt;4)-beta-D-GlcNAc-(1-&gt;4)-beta-D-GlcNAc)-L-asparaginyl-[protein] (N-glucan mannose isomer 8A1,2,3B1,3) + 3 H2O = N(4)-(alpha-D-Man-(1-&gt;3)-[alpha-D-Man-(1-&gt;3)-[alpha-D-Man-(1-&gt;6)]-alpha-D-Man-(1-&gt;6)]-beta-D-Man-(1-&gt;4)-beta-D-GlcNAc-(1-&gt;4)-beta-D-GlcNAc)-L-asparaginyl-[protein] (N-glucan mannose isomer 5A1,2) + 3 beta-D-mannose</text>
        <dbReference type="Rhea" id="RHEA:56028"/>
        <dbReference type="Rhea" id="RHEA-COMP:14358"/>
        <dbReference type="Rhea" id="RHEA-COMP:14367"/>
        <dbReference type="ChEBI" id="CHEBI:15377"/>
        <dbReference type="ChEBI" id="CHEBI:28563"/>
        <dbReference type="ChEBI" id="CHEBI:59087"/>
        <dbReference type="ChEBI" id="CHEBI:60628"/>
        <dbReference type="EC" id="3.2.1.113"/>
    </reaction>
</comment>
<keyword evidence="8 14" id="KW-0326">Glycosidase</keyword>
<evidence type="ECO:0000256" key="11">
    <source>
        <dbReference type="PIRSR" id="PIRSR601382-1"/>
    </source>
</evidence>
<dbReference type="AlphaFoldDB" id="A0A2H3C6M5"/>
<keyword evidence="6 13" id="KW-1015">Disulfide bond</keyword>
<evidence type="ECO:0000256" key="10">
    <source>
        <dbReference type="ARBA" id="ARBA00048605"/>
    </source>
</evidence>
<evidence type="ECO:0000256" key="5">
    <source>
        <dbReference type="ARBA" id="ARBA00022801"/>
    </source>
</evidence>
<dbReference type="GO" id="GO:0005975">
    <property type="term" value="P:carbohydrate metabolic process"/>
    <property type="evidence" value="ECO:0007669"/>
    <property type="project" value="InterPro"/>
</dbReference>
<dbReference type="Gene3D" id="1.50.10.10">
    <property type="match status" value="1"/>
</dbReference>
<evidence type="ECO:0000256" key="4">
    <source>
        <dbReference type="ARBA" id="ARBA00022729"/>
    </source>
</evidence>
<dbReference type="Pfam" id="PF01532">
    <property type="entry name" value="Glyco_hydro_47"/>
    <property type="match status" value="1"/>
</dbReference>
<keyword evidence="12" id="KW-0479">Metal-binding</keyword>
<evidence type="ECO:0000256" key="7">
    <source>
        <dbReference type="ARBA" id="ARBA00023180"/>
    </source>
</evidence>
<dbReference type="GO" id="GO:0036503">
    <property type="term" value="P:ERAD pathway"/>
    <property type="evidence" value="ECO:0007669"/>
    <property type="project" value="UniProtKB-ARBA"/>
</dbReference>
<dbReference type="PANTHER" id="PTHR11742">
    <property type="entry name" value="MANNOSYL-OLIGOSACCHARIDE ALPHA-1,2-MANNOSIDASE-RELATED"/>
    <property type="match status" value="1"/>
</dbReference>
<evidence type="ECO:0000313" key="15">
    <source>
        <dbReference type="EMBL" id="PBK72457.1"/>
    </source>
</evidence>
<evidence type="ECO:0000256" key="13">
    <source>
        <dbReference type="PIRSR" id="PIRSR601382-3"/>
    </source>
</evidence>
<dbReference type="FunFam" id="1.50.10.10:FF:000047">
    <property type="entry name" value="Mannosyl-oligosaccharide alpha-1,2-mannosidase"/>
    <property type="match status" value="1"/>
</dbReference>
<dbReference type="EC" id="3.2.1.-" evidence="14"/>
<keyword evidence="16" id="KW-1185">Reference proteome</keyword>
<evidence type="ECO:0000256" key="9">
    <source>
        <dbReference type="ARBA" id="ARBA00047669"/>
    </source>
</evidence>
<name>A0A2H3C6M5_9AGAR</name>
<evidence type="ECO:0000256" key="2">
    <source>
        <dbReference type="ARBA" id="ARBA00004922"/>
    </source>
</evidence>
<comment type="cofactor">
    <cofactor evidence="1 12">
        <name>Ca(2+)</name>
        <dbReference type="ChEBI" id="CHEBI:29108"/>
    </cofactor>
</comment>
<evidence type="ECO:0000256" key="6">
    <source>
        <dbReference type="ARBA" id="ARBA00023157"/>
    </source>
</evidence>
<gene>
    <name evidence="15" type="ORF">ARMSODRAFT_759290</name>
</gene>
<sequence length="547" mass="60143">MVLFLTIPPLLQSPAMRWTVALSFYSFFSGLKVQASSVQKDGLTLPDSVTNYRDAVKDIFQTSYTAYKTYAWGHDDLTPESKSYYDGRNGWGASIVDAMSTMYVMGLEDLLDEAVTYAGTIDFSSSKTSDHVSVFETTIRYLGGLLSVYELRGCKDEVLLEKAVEVADKMAHAWVGDNDIPYGHIDFSSNQPDIATSNIAEAGTLIIEWAALSKYTGNDTYRELADKAMRHIANLGAPLPGLAAQGIDPSSGEFVGGYTWGGGSDSYFEYLLKYPRLANLNDTLYVDTWLTAVDSSIKYLLRRSTVGQHLYTCDYDAASSEYENVGSHLACFHAGNWLYGGTLLGNDTIVNTALELLEGCWNTYASTATGIGPEAFAYITPGGNTSSLSPDQQSFYDKHGFYITSSYYILRPEVLESNFYAWRITGDTKYLDRAASAVDSFKNYLSAAVAYDGIYDVDSTSSSKVDDMESFWFAEVLKYLYLTFDDPTNISIDDYVFNTEAHPFKAPVAQPTYDSGSLTINTTSVFKTVSGTLPAVSPNVHISGVEV</sequence>
<feature type="active site" evidence="11">
    <location>
        <position position="413"/>
    </location>
</feature>
<feature type="active site" evidence="11">
    <location>
        <position position="265"/>
    </location>
</feature>
<proteinExistence type="inferred from homology"/>
<dbReference type="PRINTS" id="PR00747">
    <property type="entry name" value="GLYHDRLASE47"/>
</dbReference>
<dbReference type="InterPro" id="IPR001382">
    <property type="entry name" value="Glyco_hydro_47"/>
</dbReference>
<keyword evidence="5 14" id="KW-0378">Hydrolase</keyword>
<dbReference type="GO" id="GO:0016020">
    <property type="term" value="C:membrane"/>
    <property type="evidence" value="ECO:0007669"/>
    <property type="project" value="InterPro"/>
</dbReference>